<accession>A0A917LPC2</accession>
<sequence length="138" mass="14310">MKAKKSVLALTLGLGLTLLGSAPPAQAAVVTDQEDATLLSRGVAVTGTYTVTCPEGETLEIYTSLAQRVGGGRVASGSSADTLWCSGEPQTVAYRAQTFSGVAFKSGSALLTVTVVDCSEFGCFLRSETSEEIRLVKK</sequence>
<dbReference type="AlphaFoldDB" id="A0A917LPC2"/>
<name>A0A917LPC2_9MICC</name>
<keyword evidence="3" id="KW-1185">Reference proteome</keyword>
<evidence type="ECO:0008006" key="4">
    <source>
        <dbReference type="Google" id="ProtNLM"/>
    </source>
</evidence>
<proteinExistence type="predicted"/>
<reference evidence="2" key="1">
    <citation type="journal article" date="2014" name="Int. J. Syst. Evol. Microbiol.">
        <title>Complete genome sequence of Corynebacterium casei LMG S-19264T (=DSM 44701T), isolated from a smear-ripened cheese.</title>
        <authorList>
            <consortium name="US DOE Joint Genome Institute (JGI-PGF)"/>
            <person name="Walter F."/>
            <person name="Albersmeier A."/>
            <person name="Kalinowski J."/>
            <person name="Ruckert C."/>
        </authorList>
    </citation>
    <scope>NUCLEOTIDE SEQUENCE</scope>
    <source>
        <strain evidence="2">CGMCC 1.12187</strain>
    </source>
</reference>
<dbReference type="Proteomes" id="UP000638848">
    <property type="component" value="Unassembled WGS sequence"/>
</dbReference>
<feature type="chain" id="PRO_5037046337" description="Ig-like domain-containing protein" evidence="1">
    <location>
        <begin position="28"/>
        <end position="138"/>
    </location>
</feature>
<reference evidence="2" key="2">
    <citation type="submission" date="2020-09" db="EMBL/GenBank/DDBJ databases">
        <authorList>
            <person name="Sun Q."/>
            <person name="Zhou Y."/>
        </authorList>
    </citation>
    <scope>NUCLEOTIDE SEQUENCE</scope>
    <source>
        <strain evidence="2">CGMCC 1.12187</strain>
    </source>
</reference>
<comment type="caution">
    <text evidence="2">The sequence shown here is derived from an EMBL/GenBank/DDBJ whole genome shotgun (WGS) entry which is preliminary data.</text>
</comment>
<feature type="signal peptide" evidence="1">
    <location>
        <begin position="1"/>
        <end position="27"/>
    </location>
</feature>
<evidence type="ECO:0000313" key="2">
    <source>
        <dbReference type="EMBL" id="GGG47332.1"/>
    </source>
</evidence>
<evidence type="ECO:0000313" key="3">
    <source>
        <dbReference type="Proteomes" id="UP000638848"/>
    </source>
</evidence>
<organism evidence="2 3">
    <name type="scientific">Kocuria dechangensis</name>
    <dbReference type="NCBI Taxonomy" id="1176249"/>
    <lineage>
        <taxon>Bacteria</taxon>
        <taxon>Bacillati</taxon>
        <taxon>Actinomycetota</taxon>
        <taxon>Actinomycetes</taxon>
        <taxon>Micrococcales</taxon>
        <taxon>Micrococcaceae</taxon>
        <taxon>Kocuria</taxon>
    </lineage>
</organism>
<gene>
    <name evidence="2" type="ORF">GCM10011374_07180</name>
</gene>
<evidence type="ECO:0000256" key="1">
    <source>
        <dbReference type="SAM" id="SignalP"/>
    </source>
</evidence>
<dbReference type="RefSeq" id="WP_188534442.1">
    <property type="nucleotide sequence ID" value="NZ_BMEQ01000002.1"/>
</dbReference>
<protein>
    <recommendedName>
        <fullName evidence="4">Ig-like domain-containing protein</fullName>
    </recommendedName>
</protein>
<dbReference type="EMBL" id="BMEQ01000002">
    <property type="protein sequence ID" value="GGG47332.1"/>
    <property type="molecule type" value="Genomic_DNA"/>
</dbReference>
<keyword evidence="1" id="KW-0732">Signal</keyword>